<keyword evidence="1" id="KW-0805">Transcription regulation</keyword>
<keyword evidence="2" id="KW-0238">DNA-binding</keyword>
<dbReference type="Pfam" id="PF07729">
    <property type="entry name" value="FCD"/>
    <property type="match status" value="1"/>
</dbReference>
<evidence type="ECO:0000256" key="1">
    <source>
        <dbReference type="ARBA" id="ARBA00023015"/>
    </source>
</evidence>
<dbReference type="PANTHER" id="PTHR43537">
    <property type="entry name" value="TRANSCRIPTIONAL REGULATOR, GNTR FAMILY"/>
    <property type="match status" value="1"/>
</dbReference>
<gene>
    <name evidence="5" type="ORF">PAT3040_01022</name>
</gene>
<comment type="caution">
    <text evidence="5">The sequence shown here is derived from an EMBL/GenBank/DDBJ whole genome shotgun (WGS) entry which is preliminary data.</text>
</comment>
<reference evidence="5 6" key="1">
    <citation type="submission" date="2017-08" db="EMBL/GenBank/DDBJ databases">
        <title>Substantial Increase in Enzyme Production by Combined Drug-Resistance Mutations in Paenibacillus agaridevorans.</title>
        <authorList>
            <person name="Tanaka Y."/>
            <person name="Funane K."/>
            <person name="Hosaka T."/>
            <person name="Shiwa Y."/>
            <person name="Fujita N."/>
            <person name="Miyazaki T."/>
            <person name="Yoshikawa H."/>
            <person name="Murakami K."/>
            <person name="Kasahara K."/>
            <person name="Inaoka T."/>
            <person name="Hiraga Y."/>
            <person name="Ochi K."/>
        </authorList>
    </citation>
    <scope>NUCLEOTIDE SEQUENCE [LARGE SCALE GENOMIC DNA]</scope>
    <source>
        <strain evidence="5 6">T-3040</strain>
    </source>
</reference>
<sequence length="223" mass="25237">MKKLAHEEILEQLQERIRSGEWKPGERLPTMQELATQYKLSLTAVREALRLLESRRIVSIEHGRGIFACNDPGLLEDPVAPIRGMETRSLLELLEARLAIEPELAAYCAKRSSGAQVRSIRELADMMEDQIRRGVDHFATDVQFHQEIAEGADNPLLAQMLSVVADLSAQGRRETDKLPHMRDKAVSYHRLIAIAIQERDAEQARALMKAHIQDMINTIQSRG</sequence>
<dbReference type="InterPro" id="IPR036388">
    <property type="entry name" value="WH-like_DNA-bd_sf"/>
</dbReference>
<dbReference type="InterPro" id="IPR008920">
    <property type="entry name" value="TF_FadR/GntR_C"/>
</dbReference>
<dbReference type="InterPro" id="IPR000524">
    <property type="entry name" value="Tscrpt_reg_HTH_GntR"/>
</dbReference>
<dbReference type="PROSITE" id="PS50949">
    <property type="entry name" value="HTH_GNTR"/>
    <property type="match status" value="1"/>
</dbReference>
<dbReference type="SUPFAM" id="SSF48008">
    <property type="entry name" value="GntR ligand-binding domain-like"/>
    <property type="match status" value="1"/>
</dbReference>
<evidence type="ECO:0000256" key="2">
    <source>
        <dbReference type="ARBA" id="ARBA00023125"/>
    </source>
</evidence>
<proteinExistence type="predicted"/>
<dbReference type="SMART" id="SM00345">
    <property type="entry name" value="HTH_GNTR"/>
    <property type="match status" value="1"/>
</dbReference>
<evidence type="ECO:0000259" key="4">
    <source>
        <dbReference type="PROSITE" id="PS50949"/>
    </source>
</evidence>
<evidence type="ECO:0000313" key="5">
    <source>
        <dbReference type="EMBL" id="GBG06495.1"/>
    </source>
</evidence>
<dbReference type="AlphaFoldDB" id="A0A2R5EK61"/>
<dbReference type="CDD" id="cd07377">
    <property type="entry name" value="WHTH_GntR"/>
    <property type="match status" value="1"/>
</dbReference>
<dbReference type="Gene3D" id="1.10.10.10">
    <property type="entry name" value="Winged helix-like DNA-binding domain superfamily/Winged helix DNA-binding domain"/>
    <property type="match status" value="1"/>
</dbReference>
<feature type="domain" description="HTH gntR-type" evidence="4">
    <location>
        <begin position="3"/>
        <end position="71"/>
    </location>
</feature>
<dbReference type="RefSeq" id="WP_108991781.1">
    <property type="nucleotide sequence ID" value="NZ_BDQX01000047.1"/>
</dbReference>
<dbReference type="PANTHER" id="PTHR43537:SF5">
    <property type="entry name" value="UXU OPERON TRANSCRIPTIONAL REGULATOR"/>
    <property type="match status" value="1"/>
</dbReference>
<dbReference type="SMART" id="SM00895">
    <property type="entry name" value="FCD"/>
    <property type="match status" value="1"/>
</dbReference>
<dbReference type="EMBL" id="BDQX01000047">
    <property type="protein sequence ID" value="GBG06495.1"/>
    <property type="molecule type" value="Genomic_DNA"/>
</dbReference>
<dbReference type="InterPro" id="IPR011711">
    <property type="entry name" value="GntR_C"/>
</dbReference>
<evidence type="ECO:0000256" key="3">
    <source>
        <dbReference type="ARBA" id="ARBA00023163"/>
    </source>
</evidence>
<evidence type="ECO:0000313" key="6">
    <source>
        <dbReference type="Proteomes" id="UP000245202"/>
    </source>
</evidence>
<name>A0A2R5EK61_9BACL</name>
<dbReference type="Pfam" id="PF00392">
    <property type="entry name" value="GntR"/>
    <property type="match status" value="1"/>
</dbReference>
<organism evidence="5 6">
    <name type="scientific">Paenibacillus agaridevorans</name>
    <dbReference type="NCBI Taxonomy" id="171404"/>
    <lineage>
        <taxon>Bacteria</taxon>
        <taxon>Bacillati</taxon>
        <taxon>Bacillota</taxon>
        <taxon>Bacilli</taxon>
        <taxon>Bacillales</taxon>
        <taxon>Paenibacillaceae</taxon>
        <taxon>Paenibacillus</taxon>
    </lineage>
</organism>
<keyword evidence="3" id="KW-0804">Transcription</keyword>
<accession>A0A2R5EK61</accession>
<dbReference type="InterPro" id="IPR036390">
    <property type="entry name" value="WH_DNA-bd_sf"/>
</dbReference>
<dbReference type="SUPFAM" id="SSF46785">
    <property type="entry name" value="Winged helix' DNA-binding domain"/>
    <property type="match status" value="1"/>
</dbReference>
<dbReference type="Gene3D" id="1.20.120.530">
    <property type="entry name" value="GntR ligand-binding domain-like"/>
    <property type="match status" value="1"/>
</dbReference>
<protein>
    <recommendedName>
        <fullName evidence="4">HTH gntR-type domain-containing protein</fullName>
    </recommendedName>
</protein>
<dbReference type="GO" id="GO:0003700">
    <property type="term" value="F:DNA-binding transcription factor activity"/>
    <property type="evidence" value="ECO:0007669"/>
    <property type="project" value="InterPro"/>
</dbReference>
<dbReference type="GO" id="GO:0003677">
    <property type="term" value="F:DNA binding"/>
    <property type="evidence" value="ECO:0007669"/>
    <property type="project" value="UniProtKB-KW"/>
</dbReference>
<keyword evidence="6" id="KW-1185">Reference proteome</keyword>
<dbReference type="Proteomes" id="UP000245202">
    <property type="component" value="Unassembled WGS sequence"/>
</dbReference>